<protein>
    <submittedName>
        <fullName evidence="1">Uncharacterized protein</fullName>
    </submittedName>
</protein>
<name>A0A511MPB7_9NOCA</name>
<gene>
    <name evidence="1" type="ORF">NN4_69530</name>
</gene>
<reference evidence="1 2" key="1">
    <citation type="submission" date="2019-07" db="EMBL/GenBank/DDBJ databases">
        <title>Whole genome shotgun sequence of Nocardia ninae NBRC 108245.</title>
        <authorList>
            <person name="Hosoyama A."/>
            <person name="Uohara A."/>
            <person name="Ohji S."/>
            <person name="Ichikawa N."/>
        </authorList>
    </citation>
    <scope>NUCLEOTIDE SEQUENCE [LARGE SCALE GENOMIC DNA]</scope>
    <source>
        <strain evidence="1 2">NBRC 108245</strain>
    </source>
</reference>
<dbReference type="Proteomes" id="UP000321424">
    <property type="component" value="Unassembled WGS sequence"/>
</dbReference>
<keyword evidence="2" id="KW-1185">Reference proteome</keyword>
<comment type="caution">
    <text evidence="1">The sequence shown here is derived from an EMBL/GenBank/DDBJ whole genome shotgun (WGS) entry which is preliminary data.</text>
</comment>
<dbReference type="AlphaFoldDB" id="A0A511MPB7"/>
<evidence type="ECO:0000313" key="1">
    <source>
        <dbReference type="EMBL" id="GEM42434.1"/>
    </source>
</evidence>
<proteinExistence type="predicted"/>
<sequence>MSRWLVLGMAEGTLGRGSVSGGVVMSRWVALGMVDGAWGGIGREWVCRRARWPWRGCGPPVPVGVLGIRTPTLAATEVQVREGVRIVKGLGGDFVFSPGGFGSGALAVEQGEGE</sequence>
<accession>A0A511MPB7</accession>
<organism evidence="1 2">
    <name type="scientific">Nocardia ninae NBRC 108245</name>
    <dbReference type="NCBI Taxonomy" id="1210091"/>
    <lineage>
        <taxon>Bacteria</taxon>
        <taxon>Bacillati</taxon>
        <taxon>Actinomycetota</taxon>
        <taxon>Actinomycetes</taxon>
        <taxon>Mycobacteriales</taxon>
        <taxon>Nocardiaceae</taxon>
        <taxon>Nocardia</taxon>
    </lineage>
</organism>
<evidence type="ECO:0000313" key="2">
    <source>
        <dbReference type="Proteomes" id="UP000321424"/>
    </source>
</evidence>
<dbReference type="EMBL" id="BJXA01000069">
    <property type="protein sequence ID" value="GEM42434.1"/>
    <property type="molecule type" value="Genomic_DNA"/>
</dbReference>